<sequence>MVYNIFRDHLGTITHLKTGSSISEYSFDAWGRRRDKDDWTYTLSSEPALFADRGFTVHVYLVNP</sequence>
<dbReference type="STRING" id="1409788.NC99_00010"/>
<evidence type="ECO:0000313" key="1">
    <source>
        <dbReference type="EMBL" id="KOH47168.1"/>
    </source>
</evidence>
<dbReference type="EMBL" id="LGIA01000001">
    <property type="protein sequence ID" value="KOH47168.1"/>
    <property type="molecule type" value="Genomic_DNA"/>
</dbReference>
<comment type="caution">
    <text evidence="1">The sequence shown here is derived from an EMBL/GenBank/DDBJ whole genome shotgun (WGS) entry which is preliminary data.</text>
</comment>
<keyword evidence="2" id="KW-1185">Reference proteome</keyword>
<dbReference type="OrthoDB" id="6225685at2"/>
<gene>
    <name evidence="1" type="ORF">NC99_00010</name>
</gene>
<organism evidence="1 2">
    <name type="scientific">Sunxiuqinia dokdonensis</name>
    <dbReference type="NCBI Taxonomy" id="1409788"/>
    <lineage>
        <taxon>Bacteria</taxon>
        <taxon>Pseudomonadati</taxon>
        <taxon>Bacteroidota</taxon>
        <taxon>Bacteroidia</taxon>
        <taxon>Marinilabiliales</taxon>
        <taxon>Prolixibacteraceae</taxon>
        <taxon>Sunxiuqinia</taxon>
    </lineage>
</organism>
<dbReference type="AlphaFoldDB" id="A0A0L8VFP9"/>
<dbReference type="RefSeq" id="WP_053178553.1">
    <property type="nucleotide sequence ID" value="NZ_LGIA01000001.1"/>
</dbReference>
<protein>
    <submittedName>
        <fullName evidence="1">Uncharacterized protein</fullName>
    </submittedName>
</protein>
<accession>A0A0L8VFP9</accession>
<reference evidence="2" key="1">
    <citation type="submission" date="2015-07" db="EMBL/GenBank/DDBJ databases">
        <title>Genome sequencing of Sunxiuqinia dokdonensis strain SK.</title>
        <authorList>
            <person name="Ahn S."/>
            <person name="Kim B.-C."/>
        </authorList>
    </citation>
    <scope>NUCLEOTIDE SEQUENCE [LARGE SCALE GENOMIC DNA]</scope>
    <source>
        <strain evidence="2">SK</strain>
    </source>
</reference>
<proteinExistence type="predicted"/>
<evidence type="ECO:0000313" key="2">
    <source>
        <dbReference type="Proteomes" id="UP000036958"/>
    </source>
</evidence>
<dbReference type="Proteomes" id="UP000036958">
    <property type="component" value="Unassembled WGS sequence"/>
</dbReference>
<name>A0A0L8VFP9_9BACT</name>